<keyword evidence="1" id="KW-0548">Nucleotidyltransferase</keyword>
<accession>A0AA38NVX6</accession>
<evidence type="ECO:0000256" key="6">
    <source>
        <dbReference type="ARBA" id="ARBA00022842"/>
    </source>
</evidence>
<evidence type="ECO:0000313" key="12">
    <source>
        <dbReference type="Proteomes" id="UP001163846"/>
    </source>
</evidence>
<evidence type="ECO:0000256" key="4">
    <source>
        <dbReference type="ARBA" id="ARBA00022759"/>
    </source>
</evidence>
<dbReference type="GO" id="GO:0004519">
    <property type="term" value="F:endonuclease activity"/>
    <property type="evidence" value="ECO:0007669"/>
    <property type="project" value="UniProtKB-KW"/>
</dbReference>
<evidence type="ECO:0000256" key="1">
    <source>
        <dbReference type="ARBA" id="ARBA00022695"/>
    </source>
</evidence>
<sequence length="86" mass="9587">LAHVAIPRILRMQSQGLVDGLDIKSKQVLGMCEDCLYGKAKRRPFDEKVTHETEVLERVHIDLWGPARTTSLGGAKYMMLFSDGAS</sequence>
<keyword evidence="10" id="KW-0233">DNA recombination</keyword>
<gene>
    <name evidence="11" type="ORF">F5878DRAFT_501507</name>
</gene>
<dbReference type="GO" id="GO:0003887">
    <property type="term" value="F:DNA-directed DNA polymerase activity"/>
    <property type="evidence" value="ECO:0007669"/>
    <property type="project" value="UniProtKB-KW"/>
</dbReference>
<evidence type="ECO:0000256" key="10">
    <source>
        <dbReference type="ARBA" id="ARBA00023172"/>
    </source>
</evidence>
<dbReference type="EMBL" id="MU807349">
    <property type="protein sequence ID" value="KAJ3831604.1"/>
    <property type="molecule type" value="Genomic_DNA"/>
</dbReference>
<evidence type="ECO:0000256" key="9">
    <source>
        <dbReference type="ARBA" id="ARBA00022932"/>
    </source>
</evidence>
<dbReference type="AlphaFoldDB" id="A0AA38NVX6"/>
<dbReference type="PANTHER" id="PTHR42648:SF11">
    <property type="entry name" value="TRANSPOSON TY4-P GAG-POL POLYPROTEIN"/>
    <property type="match status" value="1"/>
</dbReference>
<keyword evidence="6" id="KW-0460">Magnesium</keyword>
<keyword evidence="4" id="KW-0255">Endonuclease</keyword>
<feature type="non-terminal residue" evidence="11">
    <location>
        <position position="86"/>
    </location>
</feature>
<evidence type="ECO:0000256" key="8">
    <source>
        <dbReference type="ARBA" id="ARBA00022918"/>
    </source>
</evidence>
<proteinExistence type="predicted"/>
<keyword evidence="2" id="KW-0540">Nuclease</keyword>
<keyword evidence="8" id="KW-0695">RNA-directed DNA polymerase</keyword>
<keyword evidence="9" id="KW-0808">Transferase</keyword>
<evidence type="ECO:0000256" key="2">
    <source>
        <dbReference type="ARBA" id="ARBA00022722"/>
    </source>
</evidence>
<dbReference type="GO" id="GO:0016787">
    <property type="term" value="F:hydrolase activity"/>
    <property type="evidence" value="ECO:0007669"/>
    <property type="project" value="UniProtKB-KW"/>
</dbReference>
<feature type="non-terminal residue" evidence="11">
    <location>
        <position position="1"/>
    </location>
</feature>
<evidence type="ECO:0000256" key="5">
    <source>
        <dbReference type="ARBA" id="ARBA00022801"/>
    </source>
</evidence>
<keyword evidence="12" id="KW-1185">Reference proteome</keyword>
<dbReference type="GO" id="GO:0003964">
    <property type="term" value="F:RNA-directed DNA polymerase activity"/>
    <property type="evidence" value="ECO:0007669"/>
    <property type="project" value="UniProtKB-KW"/>
</dbReference>
<dbReference type="GO" id="GO:0006310">
    <property type="term" value="P:DNA recombination"/>
    <property type="evidence" value="ECO:0007669"/>
    <property type="project" value="UniProtKB-KW"/>
</dbReference>
<comment type="caution">
    <text evidence="11">The sequence shown here is derived from an EMBL/GenBank/DDBJ whole genome shotgun (WGS) entry which is preliminary data.</text>
</comment>
<organism evidence="11 12">
    <name type="scientific">Lentinula raphanica</name>
    <dbReference type="NCBI Taxonomy" id="153919"/>
    <lineage>
        <taxon>Eukaryota</taxon>
        <taxon>Fungi</taxon>
        <taxon>Dikarya</taxon>
        <taxon>Basidiomycota</taxon>
        <taxon>Agaricomycotina</taxon>
        <taxon>Agaricomycetes</taxon>
        <taxon>Agaricomycetidae</taxon>
        <taxon>Agaricales</taxon>
        <taxon>Marasmiineae</taxon>
        <taxon>Omphalotaceae</taxon>
        <taxon>Lentinula</taxon>
    </lineage>
</organism>
<evidence type="ECO:0000256" key="3">
    <source>
        <dbReference type="ARBA" id="ARBA00022723"/>
    </source>
</evidence>
<evidence type="ECO:0000256" key="7">
    <source>
        <dbReference type="ARBA" id="ARBA00022908"/>
    </source>
</evidence>
<evidence type="ECO:0008006" key="13">
    <source>
        <dbReference type="Google" id="ProtNLM"/>
    </source>
</evidence>
<dbReference type="InterPro" id="IPR039537">
    <property type="entry name" value="Retrotran_Ty1/copia-like"/>
</dbReference>
<keyword evidence="7" id="KW-0229">DNA integration</keyword>
<dbReference type="PANTHER" id="PTHR42648">
    <property type="entry name" value="TRANSPOSASE, PUTATIVE-RELATED"/>
    <property type="match status" value="1"/>
</dbReference>
<evidence type="ECO:0000313" key="11">
    <source>
        <dbReference type="EMBL" id="KAJ3831604.1"/>
    </source>
</evidence>
<keyword evidence="3" id="KW-0479">Metal-binding</keyword>
<name>A0AA38NVX6_9AGAR</name>
<dbReference type="Proteomes" id="UP001163846">
    <property type="component" value="Unassembled WGS sequence"/>
</dbReference>
<reference evidence="11" key="1">
    <citation type="submission" date="2022-08" db="EMBL/GenBank/DDBJ databases">
        <authorList>
            <consortium name="DOE Joint Genome Institute"/>
            <person name="Min B."/>
            <person name="Riley R."/>
            <person name="Sierra-Patev S."/>
            <person name="Naranjo-Ortiz M."/>
            <person name="Looney B."/>
            <person name="Konkel Z."/>
            <person name="Slot J.C."/>
            <person name="Sakamoto Y."/>
            <person name="Steenwyk J.L."/>
            <person name="Rokas A."/>
            <person name="Carro J."/>
            <person name="Camarero S."/>
            <person name="Ferreira P."/>
            <person name="Molpeceres G."/>
            <person name="Ruiz-Duenas F.J."/>
            <person name="Serrano A."/>
            <person name="Henrissat B."/>
            <person name="Drula E."/>
            <person name="Hughes K.W."/>
            <person name="Mata J.L."/>
            <person name="Ishikawa N.K."/>
            <person name="Vargas-Isla R."/>
            <person name="Ushijima S."/>
            <person name="Smith C.A."/>
            <person name="Ahrendt S."/>
            <person name="Andreopoulos W."/>
            <person name="He G."/>
            <person name="Labutti K."/>
            <person name="Lipzen A."/>
            <person name="Ng V."/>
            <person name="Sandor L."/>
            <person name="Barry K."/>
            <person name="Martinez A.T."/>
            <person name="Xiao Y."/>
            <person name="Gibbons J.G."/>
            <person name="Terashima K."/>
            <person name="Hibbett D.S."/>
            <person name="Grigoriev I.V."/>
        </authorList>
    </citation>
    <scope>NUCLEOTIDE SEQUENCE</scope>
    <source>
        <strain evidence="11">TFB9207</strain>
    </source>
</reference>
<protein>
    <recommendedName>
        <fullName evidence="13">GAG-pre-integrase domain-containing protein</fullName>
    </recommendedName>
</protein>
<keyword evidence="9" id="KW-0239">DNA-directed DNA polymerase</keyword>
<dbReference type="GO" id="GO:0015074">
    <property type="term" value="P:DNA integration"/>
    <property type="evidence" value="ECO:0007669"/>
    <property type="project" value="UniProtKB-KW"/>
</dbReference>
<dbReference type="GO" id="GO:0046872">
    <property type="term" value="F:metal ion binding"/>
    <property type="evidence" value="ECO:0007669"/>
    <property type="project" value="UniProtKB-KW"/>
</dbReference>
<keyword evidence="5" id="KW-0378">Hydrolase</keyword>